<dbReference type="Proteomes" id="UP000076852">
    <property type="component" value="Plasmid pOLGA1"/>
</dbReference>
<keyword evidence="1" id="KW-0614">Plasmid</keyword>
<sequence length="114" mass="13179">MLVMRHSTSKGVYATALMEINSYRERRGSLNLLKLLANDLEISMALVGAHAMQYWRFKPIPRYDRDKSKYPKLQIFTNPGQASYPDDHPLYAIRDPVLARDRAVCLERGRGINR</sequence>
<protein>
    <submittedName>
        <fullName evidence="1">Uncharacterized protein</fullName>
    </submittedName>
</protein>
<dbReference type="EMBL" id="CP014580">
    <property type="protein sequence ID" value="ANB77897.1"/>
    <property type="molecule type" value="Genomic_DNA"/>
</dbReference>
<accession>A0A167WNU6</accession>
<organism evidence="1 2">
    <name type="scientific">Paraburkholderia phytofirmans OLGA172</name>
    <dbReference type="NCBI Taxonomy" id="1417228"/>
    <lineage>
        <taxon>Bacteria</taxon>
        <taxon>Pseudomonadati</taxon>
        <taxon>Pseudomonadota</taxon>
        <taxon>Betaproteobacteria</taxon>
        <taxon>Burkholderiales</taxon>
        <taxon>Burkholderiaceae</taxon>
        <taxon>Paraburkholderia</taxon>
    </lineage>
</organism>
<dbReference type="AlphaFoldDB" id="A0A167WNU6"/>
<evidence type="ECO:0000313" key="2">
    <source>
        <dbReference type="Proteomes" id="UP000076852"/>
    </source>
</evidence>
<gene>
    <name evidence="1" type="ORF">AYM40_36765</name>
</gene>
<keyword evidence="2" id="KW-1185">Reference proteome</keyword>
<dbReference type="KEGG" id="buz:AYM40_36765"/>
<name>A0A167WNU6_9BURK</name>
<proteinExistence type="predicted"/>
<evidence type="ECO:0000313" key="1">
    <source>
        <dbReference type="EMBL" id="ANB77897.1"/>
    </source>
</evidence>
<reference evidence="1 2" key="1">
    <citation type="journal article" date="2016" name="Gene">
        <title>PacBio SMRT assembly of a complex multi-replicon genome reveals chlorocatechol degradative operon in a region of genome plasticity.</title>
        <authorList>
            <person name="Ricker N."/>
            <person name="Shen S.Y."/>
            <person name="Goordial J."/>
            <person name="Jin S."/>
            <person name="Fulthorpe R.R."/>
        </authorList>
    </citation>
    <scope>NUCLEOTIDE SEQUENCE [LARGE SCALE GENOMIC DNA]</scope>
    <source>
        <strain evidence="1 2">OLGA172</strain>
        <plasmid evidence="2">polga1</plasmid>
    </source>
</reference>
<geneLocation type="plasmid" evidence="2">
    <name>polga1</name>
</geneLocation>